<organism evidence="2 3">
    <name type="scientific">Clitoria ternatea</name>
    <name type="common">Butterfly pea</name>
    <dbReference type="NCBI Taxonomy" id="43366"/>
    <lineage>
        <taxon>Eukaryota</taxon>
        <taxon>Viridiplantae</taxon>
        <taxon>Streptophyta</taxon>
        <taxon>Embryophyta</taxon>
        <taxon>Tracheophyta</taxon>
        <taxon>Spermatophyta</taxon>
        <taxon>Magnoliopsida</taxon>
        <taxon>eudicotyledons</taxon>
        <taxon>Gunneridae</taxon>
        <taxon>Pentapetalae</taxon>
        <taxon>rosids</taxon>
        <taxon>fabids</taxon>
        <taxon>Fabales</taxon>
        <taxon>Fabaceae</taxon>
        <taxon>Papilionoideae</taxon>
        <taxon>50 kb inversion clade</taxon>
        <taxon>NPAAA clade</taxon>
        <taxon>indigoferoid/millettioid clade</taxon>
        <taxon>Phaseoleae</taxon>
        <taxon>Clitoria</taxon>
    </lineage>
</organism>
<evidence type="ECO:0000313" key="2">
    <source>
        <dbReference type="EMBL" id="KAK7279522.1"/>
    </source>
</evidence>
<comment type="caution">
    <text evidence="2">The sequence shown here is derived from an EMBL/GenBank/DDBJ whole genome shotgun (WGS) entry which is preliminary data.</text>
</comment>
<feature type="region of interest" description="Disordered" evidence="1">
    <location>
        <begin position="1"/>
        <end position="20"/>
    </location>
</feature>
<sequence>MGASVDNSSSHVTKAGIGNSMQQALDTEIGLSKMEDDFVFPKEGGISSEPSLGNDDLSAEKRYFPLCNQLSSDSSPTEPLTSNTSEKVHVNINPLLQLTIPKITPKIPPVIEN</sequence>
<protein>
    <submittedName>
        <fullName evidence="2">Uncharacterized protein</fullName>
    </submittedName>
</protein>
<feature type="compositionally biased region" description="Polar residues" evidence="1">
    <location>
        <begin position="1"/>
        <end position="12"/>
    </location>
</feature>
<accession>A0AAN9FN50</accession>
<dbReference type="Proteomes" id="UP001359559">
    <property type="component" value="Unassembled WGS sequence"/>
</dbReference>
<dbReference type="AlphaFoldDB" id="A0AAN9FN50"/>
<evidence type="ECO:0000256" key="1">
    <source>
        <dbReference type="SAM" id="MobiDB-lite"/>
    </source>
</evidence>
<evidence type="ECO:0000313" key="3">
    <source>
        <dbReference type="Proteomes" id="UP001359559"/>
    </source>
</evidence>
<keyword evidence="3" id="KW-1185">Reference proteome</keyword>
<proteinExistence type="predicted"/>
<reference evidence="2 3" key="1">
    <citation type="submission" date="2024-01" db="EMBL/GenBank/DDBJ databases">
        <title>The genomes of 5 underutilized Papilionoideae crops provide insights into root nodulation and disease resistance.</title>
        <authorList>
            <person name="Yuan L."/>
        </authorList>
    </citation>
    <scope>NUCLEOTIDE SEQUENCE [LARGE SCALE GENOMIC DNA]</scope>
    <source>
        <strain evidence="2">LY-2023</strain>
        <tissue evidence="2">Leaf</tissue>
    </source>
</reference>
<gene>
    <name evidence="2" type="ORF">RJT34_24575</name>
</gene>
<dbReference type="EMBL" id="JAYKXN010000006">
    <property type="protein sequence ID" value="KAK7279522.1"/>
    <property type="molecule type" value="Genomic_DNA"/>
</dbReference>
<name>A0AAN9FN50_CLITE</name>